<keyword evidence="3" id="KW-0539">Nucleus</keyword>
<dbReference type="InterPro" id="IPR012340">
    <property type="entry name" value="NA-bd_OB-fold"/>
</dbReference>
<dbReference type="AlphaFoldDB" id="A0AAU9JK23"/>
<dbReference type="InterPro" id="IPR013970">
    <property type="entry name" value="Rfa2"/>
</dbReference>
<dbReference type="GO" id="GO:0031981">
    <property type="term" value="C:nuclear lumen"/>
    <property type="evidence" value="ECO:0007669"/>
    <property type="project" value="UniProtKB-ARBA"/>
</dbReference>
<dbReference type="GO" id="GO:0003677">
    <property type="term" value="F:DNA binding"/>
    <property type="evidence" value="ECO:0007669"/>
    <property type="project" value="InterPro"/>
</dbReference>
<dbReference type="GO" id="GO:0006260">
    <property type="term" value="P:DNA replication"/>
    <property type="evidence" value="ECO:0007669"/>
    <property type="project" value="InterPro"/>
</dbReference>
<dbReference type="Proteomes" id="UP001162131">
    <property type="component" value="Unassembled WGS sequence"/>
</dbReference>
<evidence type="ECO:0000256" key="1">
    <source>
        <dbReference type="ARBA" id="ARBA00004123"/>
    </source>
</evidence>
<proteinExistence type="inferred from homology"/>
<dbReference type="EMBL" id="CAJZBQ010000041">
    <property type="protein sequence ID" value="CAG9326605.1"/>
    <property type="molecule type" value="Genomic_DNA"/>
</dbReference>
<dbReference type="Pfam" id="PF08661">
    <property type="entry name" value="Rep_fac-A_3"/>
    <property type="match status" value="1"/>
</dbReference>
<dbReference type="GO" id="GO:0006281">
    <property type="term" value="P:DNA repair"/>
    <property type="evidence" value="ECO:0007669"/>
    <property type="project" value="InterPro"/>
</dbReference>
<reference evidence="4" key="1">
    <citation type="submission" date="2021-09" db="EMBL/GenBank/DDBJ databases">
        <authorList>
            <consortium name="AG Swart"/>
            <person name="Singh M."/>
            <person name="Singh A."/>
            <person name="Seah K."/>
            <person name="Emmerich C."/>
        </authorList>
    </citation>
    <scope>NUCLEOTIDE SEQUENCE</scope>
    <source>
        <strain evidence="4">ATCC30299</strain>
    </source>
</reference>
<evidence type="ECO:0008006" key="6">
    <source>
        <dbReference type="Google" id="ProtNLM"/>
    </source>
</evidence>
<comment type="similarity">
    <text evidence="2">Belongs to the replication factor A protein 3 family.</text>
</comment>
<evidence type="ECO:0000313" key="4">
    <source>
        <dbReference type="EMBL" id="CAG9326605.1"/>
    </source>
</evidence>
<comment type="subcellular location">
    <subcellularLocation>
        <location evidence="1">Nucleus</location>
    </subcellularLocation>
</comment>
<gene>
    <name evidence="4" type="ORF">BSTOLATCC_MIC41879</name>
</gene>
<organism evidence="4 5">
    <name type="scientific">Blepharisma stoltei</name>
    <dbReference type="NCBI Taxonomy" id="1481888"/>
    <lineage>
        <taxon>Eukaryota</taxon>
        <taxon>Sar</taxon>
        <taxon>Alveolata</taxon>
        <taxon>Ciliophora</taxon>
        <taxon>Postciliodesmatophora</taxon>
        <taxon>Heterotrichea</taxon>
        <taxon>Heterotrichida</taxon>
        <taxon>Blepharismidae</taxon>
        <taxon>Blepharisma</taxon>
    </lineage>
</organism>
<protein>
    <recommendedName>
        <fullName evidence="6">Replication protein A 14 kDa subunit</fullName>
    </recommendedName>
</protein>
<evidence type="ECO:0000256" key="3">
    <source>
        <dbReference type="ARBA" id="ARBA00023242"/>
    </source>
</evidence>
<accession>A0AAU9JK23</accession>
<sequence>MADIFTTVQSSDLKVGRLVSIVGRVENSHESGVYISDEKNRVKITNIPRGTTGLIEVRGNVVGNLQIDNQGFTKFTDEEFNFETHRRILDFFKRFPELTSIKN</sequence>
<evidence type="ECO:0000256" key="2">
    <source>
        <dbReference type="ARBA" id="ARBA00009761"/>
    </source>
</evidence>
<name>A0AAU9JK23_9CILI</name>
<dbReference type="GO" id="GO:0006310">
    <property type="term" value="P:DNA recombination"/>
    <property type="evidence" value="ECO:0007669"/>
    <property type="project" value="InterPro"/>
</dbReference>
<comment type="caution">
    <text evidence="4">The sequence shown here is derived from an EMBL/GenBank/DDBJ whole genome shotgun (WGS) entry which is preliminary data.</text>
</comment>
<keyword evidence="5" id="KW-1185">Reference proteome</keyword>
<evidence type="ECO:0000313" key="5">
    <source>
        <dbReference type="Proteomes" id="UP001162131"/>
    </source>
</evidence>
<dbReference type="Gene3D" id="2.40.50.140">
    <property type="entry name" value="Nucleic acid-binding proteins"/>
    <property type="match status" value="1"/>
</dbReference>